<sequence>MHPLYRHPAELVAQAEGSGQALAGGRAMSDRTGMRNHPKSRPGIADADQKMTQGIEQQMNQINVANELTTGLKDLDDLLGGGLQRGQLVLVDGPSGIGKTALGLGIATANAHKGVPAAFHSLDKQPEHLGARLLATVGGADLRRLRSGQLSDDDVTRCHFASDQLSHFPMWVPVRDHRTVAQIAKEAR</sequence>
<dbReference type="AlphaFoldDB" id="A0A516SCV3"/>
<reference evidence="4" key="1">
    <citation type="submission" date="2019-07" db="EMBL/GenBank/DDBJ databases">
        <title>Chitinimonas sp. nov., isolated from Ny-Alesund, arctica soil.</title>
        <authorList>
            <person name="Xu Q."/>
            <person name="Peng F."/>
        </authorList>
    </citation>
    <scope>NUCLEOTIDE SEQUENCE [LARGE SCALE GENOMIC DNA]</scope>
    <source>
        <strain evidence="4">R3-44</strain>
    </source>
</reference>
<dbReference type="PANTHER" id="PTHR30153:SF2">
    <property type="entry name" value="REPLICATIVE DNA HELICASE"/>
    <property type="match status" value="1"/>
</dbReference>
<feature type="domain" description="SF4 helicase" evidence="2">
    <location>
        <begin position="61"/>
        <end position="188"/>
    </location>
</feature>
<feature type="region of interest" description="Disordered" evidence="1">
    <location>
        <begin position="16"/>
        <end position="46"/>
    </location>
</feature>
<evidence type="ECO:0000259" key="2">
    <source>
        <dbReference type="PROSITE" id="PS51199"/>
    </source>
</evidence>
<dbReference type="SUPFAM" id="SSF52540">
    <property type="entry name" value="P-loop containing nucleoside triphosphate hydrolases"/>
    <property type="match status" value="1"/>
</dbReference>
<dbReference type="KEGG" id="cari:FNU76_06240"/>
<dbReference type="InterPro" id="IPR007694">
    <property type="entry name" value="DNA_helicase_DnaB-like_C"/>
</dbReference>
<name>A0A516SCV3_9NEIS</name>
<dbReference type="Pfam" id="PF03796">
    <property type="entry name" value="DnaB_C"/>
    <property type="match status" value="1"/>
</dbReference>
<dbReference type="GO" id="GO:0003678">
    <property type="term" value="F:DNA helicase activity"/>
    <property type="evidence" value="ECO:0007669"/>
    <property type="project" value="InterPro"/>
</dbReference>
<evidence type="ECO:0000256" key="1">
    <source>
        <dbReference type="SAM" id="MobiDB-lite"/>
    </source>
</evidence>
<keyword evidence="4" id="KW-1185">Reference proteome</keyword>
<dbReference type="GO" id="GO:0006260">
    <property type="term" value="P:DNA replication"/>
    <property type="evidence" value="ECO:0007669"/>
    <property type="project" value="InterPro"/>
</dbReference>
<dbReference type="GO" id="GO:0005524">
    <property type="term" value="F:ATP binding"/>
    <property type="evidence" value="ECO:0007669"/>
    <property type="project" value="InterPro"/>
</dbReference>
<evidence type="ECO:0000313" key="4">
    <source>
        <dbReference type="Proteomes" id="UP000317550"/>
    </source>
</evidence>
<dbReference type="Gene3D" id="3.40.50.300">
    <property type="entry name" value="P-loop containing nucleotide triphosphate hydrolases"/>
    <property type="match status" value="1"/>
</dbReference>
<accession>A0A516SCV3</accession>
<protein>
    <recommendedName>
        <fullName evidence="2">SF4 helicase domain-containing protein</fullName>
    </recommendedName>
</protein>
<gene>
    <name evidence="3" type="ORF">FNU76_06240</name>
</gene>
<proteinExistence type="predicted"/>
<organism evidence="3 4">
    <name type="scientific">Chitinimonas arctica</name>
    <dbReference type="NCBI Taxonomy" id="2594795"/>
    <lineage>
        <taxon>Bacteria</taxon>
        <taxon>Pseudomonadati</taxon>
        <taxon>Pseudomonadota</taxon>
        <taxon>Betaproteobacteria</taxon>
        <taxon>Neisseriales</taxon>
        <taxon>Chitinibacteraceae</taxon>
        <taxon>Chitinimonas</taxon>
    </lineage>
</organism>
<dbReference type="EMBL" id="CP041730">
    <property type="protein sequence ID" value="QDQ25982.1"/>
    <property type="molecule type" value="Genomic_DNA"/>
</dbReference>
<dbReference type="Proteomes" id="UP000317550">
    <property type="component" value="Chromosome"/>
</dbReference>
<dbReference type="PANTHER" id="PTHR30153">
    <property type="entry name" value="REPLICATIVE DNA HELICASE DNAB"/>
    <property type="match status" value="1"/>
</dbReference>
<dbReference type="GO" id="GO:0005829">
    <property type="term" value="C:cytosol"/>
    <property type="evidence" value="ECO:0007669"/>
    <property type="project" value="TreeGrafter"/>
</dbReference>
<dbReference type="PROSITE" id="PS51199">
    <property type="entry name" value="SF4_HELICASE"/>
    <property type="match status" value="1"/>
</dbReference>
<dbReference type="InterPro" id="IPR027417">
    <property type="entry name" value="P-loop_NTPase"/>
</dbReference>
<evidence type="ECO:0000313" key="3">
    <source>
        <dbReference type="EMBL" id="QDQ25982.1"/>
    </source>
</evidence>